<organism evidence="3 4">
    <name type="scientific">Colocasia esculenta</name>
    <name type="common">Wild taro</name>
    <name type="synonym">Arum esculentum</name>
    <dbReference type="NCBI Taxonomy" id="4460"/>
    <lineage>
        <taxon>Eukaryota</taxon>
        <taxon>Viridiplantae</taxon>
        <taxon>Streptophyta</taxon>
        <taxon>Embryophyta</taxon>
        <taxon>Tracheophyta</taxon>
        <taxon>Spermatophyta</taxon>
        <taxon>Magnoliopsida</taxon>
        <taxon>Liliopsida</taxon>
        <taxon>Araceae</taxon>
        <taxon>Aroideae</taxon>
        <taxon>Colocasieae</taxon>
        <taxon>Colocasia</taxon>
    </lineage>
</organism>
<evidence type="ECO:0000313" key="4">
    <source>
        <dbReference type="Proteomes" id="UP000652761"/>
    </source>
</evidence>
<sequence>MMNETQLGPFYRLVTLLLINIIVLATVTNLKSSAHLRLPRLPPTISHRRERKRRREGAGMGKERGRKGRIGYTISSIFIGDVLPDDQSVPM</sequence>
<name>A0A843V8E4_COLES</name>
<proteinExistence type="predicted"/>
<gene>
    <name evidence="3" type="ORF">Taro_027320</name>
</gene>
<protein>
    <submittedName>
        <fullName evidence="3">Uncharacterized protein</fullName>
    </submittedName>
</protein>
<feature type="region of interest" description="Disordered" evidence="1">
    <location>
        <begin position="43"/>
        <end position="66"/>
    </location>
</feature>
<comment type="caution">
    <text evidence="3">The sequence shown here is derived from an EMBL/GenBank/DDBJ whole genome shotgun (WGS) entry which is preliminary data.</text>
</comment>
<dbReference type="Proteomes" id="UP000652761">
    <property type="component" value="Unassembled WGS sequence"/>
</dbReference>
<feature type="transmembrane region" description="Helical" evidence="2">
    <location>
        <begin position="12"/>
        <end position="30"/>
    </location>
</feature>
<keyword evidence="2" id="KW-0812">Transmembrane</keyword>
<keyword evidence="4" id="KW-1185">Reference proteome</keyword>
<dbReference type="EMBL" id="NMUH01001699">
    <property type="protein sequence ID" value="MQL94652.1"/>
    <property type="molecule type" value="Genomic_DNA"/>
</dbReference>
<evidence type="ECO:0000256" key="2">
    <source>
        <dbReference type="SAM" id="Phobius"/>
    </source>
</evidence>
<keyword evidence="2" id="KW-1133">Transmembrane helix</keyword>
<feature type="compositionally biased region" description="Basic residues" evidence="1">
    <location>
        <begin position="46"/>
        <end position="55"/>
    </location>
</feature>
<evidence type="ECO:0000313" key="3">
    <source>
        <dbReference type="EMBL" id="MQL94652.1"/>
    </source>
</evidence>
<keyword evidence="2" id="KW-0472">Membrane</keyword>
<evidence type="ECO:0000256" key="1">
    <source>
        <dbReference type="SAM" id="MobiDB-lite"/>
    </source>
</evidence>
<dbReference type="AlphaFoldDB" id="A0A843V8E4"/>
<reference evidence="3" key="1">
    <citation type="submission" date="2017-07" db="EMBL/GenBank/DDBJ databases">
        <title>Taro Niue Genome Assembly and Annotation.</title>
        <authorList>
            <person name="Atibalentja N."/>
            <person name="Keating K."/>
            <person name="Fields C.J."/>
        </authorList>
    </citation>
    <scope>NUCLEOTIDE SEQUENCE</scope>
    <source>
        <strain evidence="3">Niue_2</strain>
        <tissue evidence="3">Leaf</tissue>
    </source>
</reference>
<accession>A0A843V8E4</accession>